<dbReference type="Gene3D" id="1.20.1440.120">
    <property type="entry name" value="Recombination protein O, C-terminal domain"/>
    <property type="match status" value="1"/>
</dbReference>
<comment type="function">
    <text evidence="7">Involved in DNA repair and RecF pathway recombination.</text>
</comment>
<dbReference type="GO" id="GO:0006302">
    <property type="term" value="P:double-strand break repair"/>
    <property type="evidence" value="ECO:0007669"/>
    <property type="project" value="TreeGrafter"/>
</dbReference>
<feature type="domain" description="DNA replication/recombination mediator RecO N-terminal" evidence="8">
    <location>
        <begin position="3"/>
        <end position="66"/>
    </location>
</feature>
<dbReference type="PANTHER" id="PTHR33991:SF1">
    <property type="entry name" value="DNA REPAIR PROTEIN RECO"/>
    <property type="match status" value="1"/>
</dbReference>
<dbReference type="InterPro" id="IPR042242">
    <property type="entry name" value="RecO_C"/>
</dbReference>
<evidence type="ECO:0000256" key="7">
    <source>
        <dbReference type="HAMAP-Rule" id="MF_00201"/>
    </source>
</evidence>
<evidence type="ECO:0000256" key="6">
    <source>
        <dbReference type="ARBA" id="ARBA00033409"/>
    </source>
</evidence>
<evidence type="ECO:0000313" key="9">
    <source>
        <dbReference type="EMBL" id="XCC62521.1"/>
    </source>
</evidence>
<dbReference type="InterPro" id="IPR037278">
    <property type="entry name" value="ARFGAP/RecO"/>
</dbReference>
<sequence>MEKHYCIVLRTVDYKDYDKILTLFSRSHGRIHAQARGARRIKSELATACQPLACGEYEFYKKDDKLFLTAALMKQEFYRVQNDYDKFSAACVMLELADKLIQNTDDYEDLFLALIYSLFAMEQDRLSGTRALAYFLSRTVERMGIFPALGTCAVCGRETADGGETAAFSLEEGGEICTACAPHISVRTVSRNMLAGLEVMGKARPQDIVQAAADEAEAKETIELMEQYLENMMDLRLKTMRYFREKSL</sequence>
<dbReference type="InterPro" id="IPR012340">
    <property type="entry name" value="NA-bd_OB-fold"/>
</dbReference>
<comment type="similarity">
    <text evidence="1 7">Belongs to the RecO family.</text>
</comment>
<dbReference type="GO" id="GO:0043590">
    <property type="term" value="C:bacterial nucleoid"/>
    <property type="evidence" value="ECO:0007669"/>
    <property type="project" value="TreeGrafter"/>
</dbReference>
<gene>
    <name evidence="7 9" type="primary">recO</name>
    <name evidence="9" type="ORF">PUP29_00895</name>
</gene>
<keyword evidence="5 7" id="KW-0234">DNA repair</keyword>
<accession>A0AAU8AAC3</accession>
<evidence type="ECO:0000256" key="5">
    <source>
        <dbReference type="ARBA" id="ARBA00023204"/>
    </source>
</evidence>
<evidence type="ECO:0000256" key="2">
    <source>
        <dbReference type="ARBA" id="ARBA00021310"/>
    </source>
</evidence>
<evidence type="ECO:0000259" key="8">
    <source>
        <dbReference type="Pfam" id="PF11967"/>
    </source>
</evidence>
<dbReference type="SUPFAM" id="SSF57863">
    <property type="entry name" value="ArfGap/RecO-like zinc finger"/>
    <property type="match status" value="1"/>
</dbReference>
<dbReference type="HAMAP" id="MF_00201">
    <property type="entry name" value="RecO"/>
    <property type="match status" value="1"/>
</dbReference>
<dbReference type="InterPro" id="IPR022572">
    <property type="entry name" value="DNA_rep/recomb_RecO_N"/>
</dbReference>
<dbReference type="GO" id="GO:0006310">
    <property type="term" value="P:DNA recombination"/>
    <property type="evidence" value="ECO:0007669"/>
    <property type="project" value="UniProtKB-UniRule"/>
</dbReference>
<dbReference type="InterPro" id="IPR003717">
    <property type="entry name" value="RecO"/>
</dbReference>
<name>A0AAU8AAC3_9FIRM</name>
<reference evidence="9" key="1">
    <citation type="submission" date="2023-02" db="EMBL/GenBank/DDBJ databases">
        <title>Gut commensal Christensenella minuta modulates host metabolism via a new class of secondary bile acids.</title>
        <authorList>
            <person name="Liu C."/>
        </authorList>
    </citation>
    <scope>NUCLEOTIDE SEQUENCE</scope>
    <source>
        <strain evidence="9">CA70</strain>
    </source>
</reference>
<dbReference type="Pfam" id="PF02565">
    <property type="entry name" value="RecO_C"/>
    <property type="match status" value="1"/>
</dbReference>
<dbReference type="Gene3D" id="2.40.50.140">
    <property type="entry name" value="Nucleic acid-binding proteins"/>
    <property type="match status" value="1"/>
</dbReference>
<evidence type="ECO:0000256" key="4">
    <source>
        <dbReference type="ARBA" id="ARBA00023172"/>
    </source>
</evidence>
<protein>
    <recommendedName>
        <fullName evidence="2 7">DNA repair protein RecO</fullName>
    </recommendedName>
    <alternativeName>
        <fullName evidence="6 7">Recombination protein O</fullName>
    </alternativeName>
</protein>
<keyword evidence="4 7" id="KW-0233">DNA recombination</keyword>
<dbReference type="SUPFAM" id="SSF50249">
    <property type="entry name" value="Nucleic acid-binding proteins"/>
    <property type="match status" value="1"/>
</dbReference>
<dbReference type="PANTHER" id="PTHR33991">
    <property type="entry name" value="DNA REPAIR PROTEIN RECO"/>
    <property type="match status" value="1"/>
</dbReference>
<dbReference type="Pfam" id="PF11967">
    <property type="entry name" value="RecO_N"/>
    <property type="match status" value="1"/>
</dbReference>
<dbReference type="AlphaFoldDB" id="A0AAU8AAC3"/>
<evidence type="ECO:0000256" key="1">
    <source>
        <dbReference type="ARBA" id="ARBA00007452"/>
    </source>
</evidence>
<proteinExistence type="inferred from homology"/>
<dbReference type="NCBIfam" id="TIGR00613">
    <property type="entry name" value="reco"/>
    <property type="match status" value="1"/>
</dbReference>
<evidence type="ECO:0000256" key="3">
    <source>
        <dbReference type="ARBA" id="ARBA00022763"/>
    </source>
</evidence>
<keyword evidence="3 7" id="KW-0227">DNA damage</keyword>
<dbReference type="EMBL" id="CP117826">
    <property type="protein sequence ID" value="XCC62521.1"/>
    <property type="molecule type" value="Genomic_DNA"/>
</dbReference>
<dbReference type="RefSeq" id="WP_353423575.1">
    <property type="nucleotide sequence ID" value="NZ_CP117826.1"/>
</dbReference>
<organism evidence="9">
    <name type="scientific">Christensenella massiliensis</name>
    <dbReference type="NCBI Taxonomy" id="1805714"/>
    <lineage>
        <taxon>Bacteria</taxon>
        <taxon>Bacillati</taxon>
        <taxon>Bacillota</taxon>
        <taxon>Clostridia</taxon>
        <taxon>Christensenellales</taxon>
        <taxon>Christensenellaceae</taxon>
        <taxon>Christensenella</taxon>
    </lineage>
</organism>